<accession>Q4T5N4</accession>
<dbReference type="GO" id="GO:0031037">
    <property type="term" value="P:myosin II filament disassembly"/>
    <property type="evidence" value="ECO:0007669"/>
    <property type="project" value="TreeGrafter"/>
</dbReference>
<evidence type="ECO:0000256" key="4">
    <source>
        <dbReference type="ARBA" id="ARBA00022777"/>
    </source>
</evidence>
<keyword evidence="3" id="KW-0547">Nucleotide-binding</keyword>
<feature type="domain" description="Alpha-type protein kinase" evidence="7">
    <location>
        <begin position="1"/>
        <end position="128"/>
    </location>
</feature>
<keyword evidence="1" id="KW-0723">Serine/threonine-protein kinase</keyword>
<feature type="compositionally biased region" description="Basic and acidic residues" evidence="6">
    <location>
        <begin position="372"/>
        <end position="388"/>
    </location>
</feature>
<feature type="non-terminal residue" evidence="8">
    <location>
        <position position="1"/>
    </location>
</feature>
<feature type="region of interest" description="Disordered" evidence="6">
    <location>
        <begin position="243"/>
        <end position="270"/>
    </location>
</feature>
<gene>
    <name evidence="8" type="ORF">GSTENG00006719001</name>
</gene>
<feature type="compositionally biased region" description="Basic and acidic residues" evidence="6">
    <location>
        <begin position="196"/>
        <end position="208"/>
    </location>
</feature>
<evidence type="ECO:0000259" key="7">
    <source>
        <dbReference type="SMART" id="SM00811"/>
    </source>
</evidence>
<sequence>SQPFGKGAMRECFRTKKLSNFSHRSNWKMASQYVSKRYLETVDRNVYFEDVRLQMEAKLWGEEYNRHRPPKQVLRVTRWRWGWGRPSQGLSSTRVSPGGHRADVRGGDDGPAGETSLPPGALHRGQVHQVQLKLWLRAGRQHPPDPPGEPPRPGPRMCLTLTSSVCPPGLQPLHLRAVGPPADRGGHPGGGGPVHRPADPHGEGHRLRRWEPGCARHGAVLPLPPVQQDLQEHGPDALRPFPCREGPAGRHQQAAGKTGPGARPPGGALTASLPVASSRDCPGLFQKSAQTVLRGCEEHCGSPRVRTMSGSRPPLLFSRLSETSSADETMSEADSVPCSPLILPGSLAGAGFERLPLCVQDSENGGDSGYPSERRSEGDPNDHADGAHHRYKSQCYESDEDSIRRMTEEKWSFFHSSRAHVHRSSCAATEVERINALLQKKIGQSILGKVHLAMVHYHEGGRFCEKDEQWDQESAMFHLETAAMCGELEAIVAIGQCYLQLPNHVLPEVEVEDNAGNRMKGFKYLLQAAEAGDRSSMIIVARAFDSGVNLSADRKQNWEEALHWYDTALNMTEYDEGGEFDGMQDEPRYLLLAREAEMFQEGGFNLKADPQRAGDLFTEAAEAAMQAMKGRLANQYYMKAEEAWALMEE</sequence>
<feature type="region of interest" description="Disordered" evidence="6">
    <location>
        <begin position="362"/>
        <end position="391"/>
    </location>
</feature>
<dbReference type="SUPFAM" id="SSF56112">
    <property type="entry name" value="Protein kinase-like (PK-like)"/>
    <property type="match status" value="1"/>
</dbReference>
<dbReference type="Gene3D" id="3.30.200.20">
    <property type="entry name" value="Phosphorylase Kinase, domain 1"/>
    <property type="match status" value="1"/>
</dbReference>
<name>Q4T5N4_TETNG</name>
<dbReference type="EMBL" id="CAAE01009187">
    <property type="protein sequence ID" value="CAF91798.1"/>
    <property type="molecule type" value="Genomic_DNA"/>
</dbReference>
<dbReference type="SUPFAM" id="SSF81901">
    <property type="entry name" value="HCP-like"/>
    <property type="match status" value="1"/>
</dbReference>
<dbReference type="AlphaFoldDB" id="Q4T5N4"/>
<keyword evidence="4" id="KW-0418">Kinase</keyword>
<dbReference type="KEGG" id="tng:GSTEN00006719G001"/>
<dbReference type="InterPro" id="IPR011990">
    <property type="entry name" value="TPR-like_helical_dom_sf"/>
</dbReference>
<dbReference type="GO" id="GO:0005524">
    <property type="term" value="F:ATP binding"/>
    <property type="evidence" value="ECO:0007669"/>
    <property type="project" value="UniProtKB-KW"/>
</dbReference>
<dbReference type="InterPro" id="IPR011009">
    <property type="entry name" value="Kinase-like_dom_sf"/>
</dbReference>
<evidence type="ECO:0000256" key="6">
    <source>
        <dbReference type="SAM" id="MobiDB-lite"/>
    </source>
</evidence>
<dbReference type="InterPro" id="IPR004166">
    <property type="entry name" value="a-kinase_dom"/>
</dbReference>
<protein>
    <submittedName>
        <fullName evidence="8">(spotted green pufferfish) hypothetical protein</fullName>
    </submittedName>
</protein>
<feature type="region of interest" description="Disordered" evidence="6">
    <location>
        <begin position="87"/>
        <end position="121"/>
    </location>
</feature>
<dbReference type="Pfam" id="PF02816">
    <property type="entry name" value="Alpha_kinase"/>
    <property type="match status" value="1"/>
</dbReference>
<dbReference type="GO" id="GO:1903013">
    <property type="term" value="P:response to differentiation-inducing factor 1"/>
    <property type="evidence" value="ECO:0007669"/>
    <property type="project" value="TreeGrafter"/>
</dbReference>
<dbReference type="SMART" id="SM00811">
    <property type="entry name" value="Alpha_kinase"/>
    <property type="match status" value="1"/>
</dbReference>
<proteinExistence type="predicted"/>
<comment type="caution">
    <text evidence="8">The sequence shown here is derived from an EMBL/GenBank/DDBJ whole genome shotgun (WGS) entry which is preliminary data.</text>
</comment>
<dbReference type="InterPro" id="IPR051852">
    <property type="entry name" value="Alpha-type_PK"/>
</dbReference>
<keyword evidence="2" id="KW-0808">Transferase</keyword>
<reference evidence="8" key="1">
    <citation type="journal article" date="2004" name="Nature">
        <title>Genome duplication in the teleost fish Tetraodon nigroviridis reveals the early vertebrate proto-karyotype.</title>
        <authorList>
            <person name="Jaillon O."/>
            <person name="Aury J.-M."/>
            <person name="Brunet F."/>
            <person name="Petit J.-L."/>
            <person name="Stange-Thomann N."/>
            <person name="Mauceli E."/>
            <person name="Bouneau L."/>
            <person name="Fischer C."/>
            <person name="Ozouf-Costaz C."/>
            <person name="Bernot A."/>
            <person name="Nicaud S."/>
            <person name="Jaffe D."/>
            <person name="Fisher S."/>
            <person name="Lutfalla G."/>
            <person name="Dossat C."/>
            <person name="Segurens B."/>
            <person name="Dasilva C."/>
            <person name="Salanoubat M."/>
            <person name="Levy M."/>
            <person name="Boudet N."/>
            <person name="Castellano S."/>
            <person name="Anthouard V."/>
            <person name="Jubin C."/>
            <person name="Castelli V."/>
            <person name="Katinka M."/>
            <person name="Vacherie B."/>
            <person name="Biemont C."/>
            <person name="Skalli Z."/>
            <person name="Cattolico L."/>
            <person name="Poulain J."/>
            <person name="De Berardinis V."/>
            <person name="Cruaud C."/>
            <person name="Duprat S."/>
            <person name="Brottier P."/>
            <person name="Coutanceau J.-P."/>
            <person name="Gouzy J."/>
            <person name="Parra G."/>
            <person name="Lardier G."/>
            <person name="Chapple C."/>
            <person name="McKernan K.J."/>
            <person name="McEwan P."/>
            <person name="Bosak S."/>
            <person name="Kellis M."/>
            <person name="Volff J.-N."/>
            <person name="Guigo R."/>
            <person name="Zody M.C."/>
            <person name="Mesirov J."/>
            <person name="Lindblad-Toh K."/>
            <person name="Birren B."/>
            <person name="Nusbaum C."/>
            <person name="Kahn D."/>
            <person name="Robinson-Rechavi M."/>
            <person name="Laudet V."/>
            <person name="Schachter V."/>
            <person name="Quetier F."/>
            <person name="Saurin W."/>
            <person name="Scarpelli C."/>
            <person name="Wincker P."/>
            <person name="Lander E.S."/>
            <person name="Weissenbach J."/>
            <person name="Roest Crollius H."/>
        </authorList>
    </citation>
    <scope>NUCLEOTIDE SEQUENCE [LARGE SCALE GENOMIC DNA]</scope>
</reference>
<evidence type="ECO:0000256" key="1">
    <source>
        <dbReference type="ARBA" id="ARBA00022527"/>
    </source>
</evidence>
<dbReference type="PANTHER" id="PTHR45992:SF2">
    <property type="entry name" value="EUKARYOTIC ELONGATION FACTOR 2 KINASE"/>
    <property type="match status" value="1"/>
</dbReference>
<dbReference type="Gene3D" id="1.25.40.10">
    <property type="entry name" value="Tetratricopeptide repeat domain"/>
    <property type="match status" value="1"/>
</dbReference>
<dbReference type="OrthoDB" id="301415at2759"/>
<reference evidence="8" key="2">
    <citation type="submission" date="2004-02" db="EMBL/GenBank/DDBJ databases">
        <authorList>
            <consortium name="Genoscope"/>
            <consortium name="Whitehead Institute Centre for Genome Research"/>
        </authorList>
    </citation>
    <scope>NUCLEOTIDE SEQUENCE</scope>
</reference>
<dbReference type="PANTHER" id="PTHR45992">
    <property type="entry name" value="EUKARYOTIC ELONGATION FACTOR 2 KINASE-RELATED"/>
    <property type="match status" value="1"/>
</dbReference>
<evidence type="ECO:0000256" key="3">
    <source>
        <dbReference type="ARBA" id="ARBA00022741"/>
    </source>
</evidence>
<feature type="region of interest" description="Disordered" evidence="6">
    <location>
        <begin position="180"/>
        <end position="208"/>
    </location>
</feature>
<evidence type="ECO:0000256" key="5">
    <source>
        <dbReference type="ARBA" id="ARBA00022840"/>
    </source>
</evidence>
<organism evidence="8">
    <name type="scientific">Tetraodon nigroviridis</name>
    <name type="common">Spotted green pufferfish</name>
    <name type="synonym">Chelonodon nigroviridis</name>
    <dbReference type="NCBI Taxonomy" id="99883"/>
    <lineage>
        <taxon>Eukaryota</taxon>
        <taxon>Metazoa</taxon>
        <taxon>Chordata</taxon>
        <taxon>Craniata</taxon>
        <taxon>Vertebrata</taxon>
        <taxon>Euteleostomi</taxon>
        <taxon>Actinopterygii</taxon>
        <taxon>Neopterygii</taxon>
        <taxon>Teleostei</taxon>
        <taxon>Neoteleostei</taxon>
        <taxon>Acanthomorphata</taxon>
        <taxon>Eupercaria</taxon>
        <taxon>Tetraodontiformes</taxon>
        <taxon>Tetradontoidea</taxon>
        <taxon>Tetraodontidae</taxon>
        <taxon>Tetraodon</taxon>
    </lineage>
</organism>
<dbReference type="GO" id="GO:0004686">
    <property type="term" value="F:elongation factor-2 kinase activity"/>
    <property type="evidence" value="ECO:0007669"/>
    <property type="project" value="TreeGrafter"/>
</dbReference>
<evidence type="ECO:0000313" key="8">
    <source>
        <dbReference type="EMBL" id="CAF91798.1"/>
    </source>
</evidence>
<keyword evidence="5" id="KW-0067">ATP-binding</keyword>
<evidence type="ECO:0000256" key="2">
    <source>
        <dbReference type="ARBA" id="ARBA00022679"/>
    </source>
</evidence>